<organism evidence="11 12">
    <name type="scientific">Corynebacterium hindlerae</name>
    <dbReference type="NCBI Taxonomy" id="699041"/>
    <lineage>
        <taxon>Bacteria</taxon>
        <taxon>Bacillati</taxon>
        <taxon>Actinomycetota</taxon>
        <taxon>Actinomycetes</taxon>
        <taxon>Mycobacteriales</taxon>
        <taxon>Corynebacteriaceae</taxon>
        <taxon>Corynebacterium</taxon>
    </lineage>
</organism>
<keyword evidence="3 9" id="KW-0031">Aminopeptidase</keyword>
<dbReference type="InterPro" id="IPR023358">
    <property type="entry name" value="Peptidase_M18_dom2"/>
</dbReference>
<proteinExistence type="inferred from homology"/>
<evidence type="ECO:0000256" key="2">
    <source>
        <dbReference type="ARBA" id="ARBA00008290"/>
    </source>
</evidence>
<dbReference type="SUPFAM" id="SSF53187">
    <property type="entry name" value="Zn-dependent exopeptidases"/>
    <property type="match status" value="1"/>
</dbReference>
<dbReference type="CDD" id="cd05658">
    <property type="entry name" value="M18_DAP"/>
    <property type="match status" value="1"/>
</dbReference>
<evidence type="ECO:0000256" key="3">
    <source>
        <dbReference type="ARBA" id="ARBA00022438"/>
    </source>
</evidence>
<dbReference type="PRINTS" id="PR00932">
    <property type="entry name" value="AMINO1PTASE"/>
</dbReference>
<dbReference type="EMBL" id="CP059833">
    <property type="protein sequence ID" value="QMV85300.1"/>
    <property type="molecule type" value="Genomic_DNA"/>
</dbReference>
<dbReference type="Pfam" id="PF02127">
    <property type="entry name" value="Peptidase_M18"/>
    <property type="match status" value="1"/>
</dbReference>
<evidence type="ECO:0000256" key="4">
    <source>
        <dbReference type="ARBA" id="ARBA00022670"/>
    </source>
</evidence>
<sequence length="415" mass="44124">MSDAFLDFIQASPSSYHAAHEVAARLHDAGFTEQVETHDWSATPGGHYLIRGGALMAWWVPSPEAAAFRIIGSHTDSPGFKLKPRGDLGTATFQQAGVEVYGGPIIPSWLDRELRLAGRIVLNDGTTRNVVTDGDFRIPHLAIHLDRSANEGLKLDRQAHTQPIYSVGNPDVEVLDLVAAAAGVAKEDIASHDLITVDAQPGALFGVDKQLIAAGRMDNLSSVYASLEAFLAATATATDVLVLAAFDHEEIGSASTTGAAGPILEDVLGRTACALGRDFEETKQMYARSTCVSADAAHSVHPNYVSRHDAVNYPVLGQGPVAKVNSNQRYASNAVTVGMWERACRAAGVPSQVFAGNNNSPCGSTIGPITATRLGIETVDVGIPLLSMHSARELAHVADMKWMEQALFSYLTMAD</sequence>
<keyword evidence="7 9" id="KW-0862">Zinc</keyword>
<evidence type="ECO:0000313" key="11">
    <source>
        <dbReference type="EMBL" id="QMV85300.1"/>
    </source>
</evidence>
<keyword evidence="12" id="KW-1185">Reference proteome</keyword>
<dbReference type="Proteomes" id="UP000515570">
    <property type="component" value="Chromosome"/>
</dbReference>
<keyword evidence="6 9" id="KW-0378">Hydrolase</keyword>
<dbReference type="Gene3D" id="3.40.630.10">
    <property type="entry name" value="Zn peptidases"/>
    <property type="match status" value="1"/>
</dbReference>
<dbReference type="RefSeq" id="WP_182386122.1">
    <property type="nucleotide sequence ID" value="NZ_CP059833.1"/>
</dbReference>
<dbReference type="PANTHER" id="PTHR28570:SF3">
    <property type="entry name" value="ASPARTYL AMINOPEPTIDASE"/>
    <property type="match status" value="1"/>
</dbReference>
<dbReference type="GO" id="GO:0008270">
    <property type="term" value="F:zinc ion binding"/>
    <property type="evidence" value="ECO:0007669"/>
    <property type="project" value="InterPro"/>
</dbReference>
<evidence type="ECO:0000256" key="8">
    <source>
        <dbReference type="ARBA" id="ARBA00023049"/>
    </source>
</evidence>
<evidence type="ECO:0000256" key="6">
    <source>
        <dbReference type="ARBA" id="ARBA00022801"/>
    </source>
</evidence>
<dbReference type="NCBIfam" id="NF002759">
    <property type="entry name" value="PRK02813.1"/>
    <property type="match status" value="1"/>
</dbReference>
<dbReference type="GO" id="GO:0008237">
    <property type="term" value="F:metallopeptidase activity"/>
    <property type="evidence" value="ECO:0007669"/>
    <property type="project" value="UniProtKB-KW"/>
</dbReference>
<evidence type="ECO:0000256" key="5">
    <source>
        <dbReference type="ARBA" id="ARBA00022723"/>
    </source>
</evidence>
<keyword evidence="8 9" id="KW-0482">Metalloprotease</keyword>
<dbReference type="AlphaFoldDB" id="A0A7G5FFA9"/>
<reference evidence="11 12" key="1">
    <citation type="submission" date="2020-07" db="EMBL/GenBank/DDBJ databases">
        <title>non toxigenic Corynebacterium sp. nov from a clinical source.</title>
        <authorList>
            <person name="Bernier A.-M."/>
            <person name="Bernard K."/>
        </authorList>
    </citation>
    <scope>NUCLEOTIDE SEQUENCE [LARGE SCALE GENOMIC DNA]</scope>
    <source>
        <strain evidence="12">NML 93-0612</strain>
    </source>
</reference>
<dbReference type="GO" id="GO:0005737">
    <property type="term" value="C:cytoplasm"/>
    <property type="evidence" value="ECO:0007669"/>
    <property type="project" value="UniProtKB-ARBA"/>
</dbReference>
<comment type="similarity">
    <text evidence="2 9">Belongs to the peptidase M18 family.</text>
</comment>
<keyword evidence="5 9" id="KW-0479">Metal-binding</keyword>
<dbReference type="GO" id="GO:0004177">
    <property type="term" value="F:aminopeptidase activity"/>
    <property type="evidence" value="ECO:0007669"/>
    <property type="project" value="UniProtKB-KW"/>
</dbReference>
<evidence type="ECO:0000256" key="7">
    <source>
        <dbReference type="ARBA" id="ARBA00022833"/>
    </source>
</evidence>
<evidence type="ECO:0000256" key="1">
    <source>
        <dbReference type="ARBA" id="ARBA00001947"/>
    </source>
</evidence>
<evidence type="ECO:0000256" key="9">
    <source>
        <dbReference type="RuleBase" id="RU004386"/>
    </source>
</evidence>
<dbReference type="Gene3D" id="2.30.250.10">
    <property type="entry name" value="Aminopeptidase i, Domain 2"/>
    <property type="match status" value="1"/>
</dbReference>
<dbReference type="GO" id="GO:0006508">
    <property type="term" value="P:proteolysis"/>
    <property type="evidence" value="ECO:0007669"/>
    <property type="project" value="UniProtKB-KW"/>
</dbReference>
<evidence type="ECO:0000256" key="10">
    <source>
        <dbReference type="RuleBase" id="RU004387"/>
    </source>
</evidence>
<protein>
    <recommendedName>
        <fullName evidence="10">M18 family aminopeptidase</fullName>
        <ecNumber evidence="10">3.4.11.-</ecNumber>
    </recommendedName>
</protein>
<gene>
    <name evidence="11" type="ORF">HW450_00605</name>
</gene>
<dbReference type="PANTHER" id="PTHR28570">
    <property type="entry name" value="ASPARTYL AMINOPEPTIDASE"/>
    <property type="match status" value="1"/>
</dbReference>
<comment type="cofactor">
    <cofactor evidence="1 10">
        <name>Zn(2+)</name>
        <dbReference type="ChEBI" id="CHEBI:29105"/>
    </cofactor>
</comment>
<keyword evidence="4 9" id="KW-0645">Protease</keyword>
<dbReference type="EC" id="3.4.11.-" evidence="10"/>
<evidence type="ECO:0000313" key="12">
    <source>
        <dbReference type="Proteomes" id="UP000515570"/>
    </source>
</evidence>
<name>A0A7G5FFA9_9CORY</name>
<accession>A0A7G5FFA9</accession>
<dbReference type="InterPro" id="IPR001948">
    <property type="entry name" value="Peptidase_M18"/>
</dbReference>
<dbReference type="SUPFAM" id="SSF101821">
    <property type="entry name" value="Aminopeptidase/glucanase lid domain"/>
    <property type="match status" value="1"/>
</dbReference>